<dbReference type="InterPro" id="IPR015797">
    <property type="entry name" value="NUDIX_hydrolase-like_dom_sf"/>
</dbReference>
<dbReference type="GO" id="GO:0016462">
    <property type="term" value="F:pyrophosphatase activity"/>
    <property type="evidence" value="ECO:0007669"/>
    <property type="project" value="InterPro"/>
</dbReference>
<comment type="cofactor">
    <cofactor evidence="1">
        <name>Mg(2+)</name>
        <dbReference type="ChEBI" id="CHEBI:18420"/>
    </cofactor>
</comment>
<name>A0A8J3E5T2_9PROT</name>
<evidence type="ECO:0000256" key="2">
    <source>
        <dbReference type="ARBA" id="ARBA00022723"/>
    </source>
</evidence>
<feature type="domain" description="Nudix hydrolase" evidence="5">
    <location>
        <begin position="11"/>
        <end position="141"/>
    </location>
</feature>
<dbReference type="PANTHER" id="PTHR12629:SF0">
    <property type="entry name" value="DIPHOSPHOINOSITOL-POLYPHOSPHATE DIPHOSPHATASE"/>
    <property type="match status" value="1"/>
</dbReference>
<keyword evidence="4" id="KW-0460">Magnesium</keyword>
<dbReference type="SUPFAM" id="SSF55811">
    <property type="entry name" value="Nudix"/>
    <property type="match status" value="1"/>
</dbReference>
<evidence type="ECO:0000256" key="1">
    <source>
        <dbReference type="ARBA" id="ARBA00001946"/>
    </source>
</evidence>
<dbReference type="GO" id="GO:0005737">
    <property type="term" value="C:cytoplasm"/>
    <property type="evidence" value="ECO:0007669"/>
    <property type="project" value="TreeGrafter"/>
</dbReference>
<keyword evidence="3" id="KW-0378">Hydrolase</keyword>
<dbReference type="CDD" id="cd04666">
    <property type="entry name" value="NUDIX_DIPP2_like_Nudt4"/>
    <property type="match status" value="1"/>
</dbReference>
<comment type="caution">
    <text evidence="6">The sequence shown here is derived from an EMBL/GenBank/DDBJ whole genome shotgun (WGS) entry which is preliminary data.</text>
</comment>
<dbReference type="PANTHER" id="PTHR12629">
    <property type="entry name" value="DIPHOSPHOINOSITOL POLYPHOSPHATE PHOSPHOHYDROLASE"/>
    <property type="match status" value="1"/>
</dbReference>
<dbReference type="Proteomes" id="UP000646365">
    <property type="component" value="Unassembled WGS sequence"/>
</dbReference>
<keyword evidence="7" id="KW-1185">Reference proteome</keyword>
<evidence type="ECO:0000256" key="4">
    <source>
        <dbReference type="ARBA" id="ARBA00022842"/>
    </source>
</evidence>
<dbReference type="InterPro" id="IPR000086">
    <property type="entry name" value="NUDIX_hydrolase_dom"/>
</dbReference>
<evidence type="ECO:0000313" key="6">
    <source>
        <dbReference type="EMBL" id="GGF38370.1"/>
    </source>
</evidence>
<evidence type="ECO:0000313" key="7">
    <source>
        <dbReference type="Proteomes" id="UP000646365"/>
    </source>
</evidence>
<keyword evidence="2" id="KW-0479">Metal-binding</keyword>
<evidence type="ECO:0000256" key="3">
    <source>
        <dbReference type="ARBA" id="ARBA00022801"/>
    </source>
</evidence>
<organism evidence="6 7">
    <name type="scientific">Aliidongia dinghuensis</name>
    <dbReference type="NCBI Taxonomy" id="1867774"/>
    <lineage>
        <taxon>Bacteria</taxon>
        <taxon>Pseudomonadati</taxon>
        <taxon>Pseudomonadota</taxon>
        <taxon>Alphaproteobacteria</taxon>
        <taxon>Rhodospirillales</taxon>
        <taxon>Dongiaceae</taxon>
        <taxon>Aliidongia</taxon>
    </lineage>
</organism>
<accession>A0A8J3E5T2</accession>
<evidence type="ECO:0000259" key="5">
    <source>
        <dbReference type="PROSITE" id="PS51462"/>
    </source>
</evidence>
<sequence length="148" mass="16597">MAEIASHRPPLLESGVLAYRLDRRGEPRVLVLTTAKTGRWGIPKGRVEPQFGFAENAAREAFEEAGVLGEVAPVASGCYRTMKRVHAVETMIEVWVYLMKVTEVLKEFPEKGRREVKWVSADEAAELLREPLLAKLCHDLPERTKSVA</sequence>
<dbReference type="EMBL" id="BMJQ01000015">
    <property type="protein sequence ID" value="GGF38370.1"/>
    <property type="molecule type" value="Genomic_DNA"/>
</dbReference>
<proteinExistence type="predicted"/>
<dbReference type="Gene3D" id="3.90.79.10">
    <property type="entry name" value="Nucleoside Triphosphate Pyrophosphohydrolase"/>
    <property type="match status" value="1"/>
</dbReference>
<reference evidence="6" key="1">
    <citation type="journal article" date="2014" name="Int. J. Syst. Evol. Microbiol.">
        <title>Complete genome sequence of Corynebacterium casei LMG S-19264T (=DSM 44701T), isolated from a smear-ripened cheese.</title>
        <authorList>
            <consortium name="US DOE Joint Genome Institute (JGI-PGF)"/>
            <person name="Walter F."/>
            <person name="Albersmeier A."/>
            <person name="Kalinowski J."/>
            <person name="Ruckert C."/>
        </authorList>
    </citation>
    <scope>NUCLEOTIDE SEQUENCE</scope>
    <source>
        <strain evidence="6">CGMCC 1.15725</strain>
    </source>
</reference>
<dbReference type="InterPro" id="IPR047198">
    <property type="entry name" value="DDP-like_NUDIX"/>
</dbReference>
<dbReference type="PROSITE" id="PS51462">
    <property type="entry name" value="NUDIX"/>
    <property type="match status" value="1"/>
</dbReference>
<protein>
    <submittedName>
        <fullName evidence="6">NTP pyrophosphohydrolase</fullName>
    </submittedName>
</protein>
<dbReference type="RefSeq" id="WP_189050976.1">
    <property type="nucleotide sequence ID" value="NZ_BMJQ01000015.1"/>
</dbReference>
<reference evidence="6" key="2">
    <citation type="submission" date="2020-09" db="EMBL/GenBank/DDBJ databases">
        <authorList>
            <person name="Sun Q."/>
            <person name="Zhou Y."/>
        </authorList>
    </citation>
    <scope>NUCLEOTIDE SEQUENCE</scope>
    <source>
        <strain evidence="6">CGMCC 1.15725</strain>
    </source>
</reference>
<gene>
    <name evidence="6" type="ORF">GCM10011611_50960</name>
</gene>
<dbReference type="AlphaFoldDB" id="A0A8J3E5T2"/>
<dbReference type="GO" id="GO:0046872">
    <property type="term" value="F:metal ion binding"/>
    <property type="evidence" value="ECO:0007669"/>
    <property type="project" value="UniProtKB-KW"/>
</dbReference>
<dbReference type="Pfam" id="PF00293">
    <property type="entry name" value="NUDIX"/>
    <property type="match status" value="1"/>
</dbReference>